<dbReference type="EMBL" id="HE971710">
    <property type="protein sequence ID" value="CCK32906.1"/>
    <property type="molecule type" value="Genomic_DNA"/>
</dbReference>
<geneLocation type="plasmid" evidence="2 3">
    <name>pSDA1</name>
</geneLocation>
<evidence type="ECO:0000313" key="3">
    <source>
        <dbReference type="Proteomes" id="UP000008043"/>
    </source>
</evidence>
<gene>
    <name evidence="2" type="ORF">BN159_p26</name>
</gene>
<keyword evidence="3" id="KW-1185">Reference proteome</keyword>
<dbReference type="KEGG" id="sdv:BN159_p26"/>
<dbReference type="AlphaFoldDB" id="K4R9G1"/>
<reference evidence="2 3" key="1">
    <citation type="journal article" date="2012" name="J. Bacteriol.">
        <title>Genome sequence of the bacterium Streptomyces davawensis JCM 4913 and heterologous production of the unique antibiotic roseoflavin.</title>
        <authorList>
            <person name="Jankowitsch F."/>
            <person name="Schwarz J."/>
            <person name="Ruckert C."/>
            <person name="Gust B."/>
            <person name="Szczepanowski R."/>
            <person name="Blom J."/>
            <person name="Pelzer S."/>
            <person name="Kalinowski J."/>
            <person name="Mack M."/>
        </authorList>
    </citation>
    <scope>NUCLEOTIDE SEQUENCE [LARGE SCALE GENOMIC DNA]</scope>
    <source>
        <strain evidence="3">DSM 101723 / JCM 4913 / KCC S-0913 / 768</strain>
        <plasmid evidence="2 3">pSDA1</plasmid>
    </source>
</reference>
<evidence type="ECO:0000256" key="1">
    <source>
        <dbReference type="SAM" id="MobiDB-lite"/>
    </source>
</evidence>
<sequence length="54" mass="6110">MGRMTMDAIVVRIAMDDTAPGADPRDDARHSRARPVCRTRYPAPHRCAHRRPTP</sequence>
<dbReference type="HOGENOM" id="CLU_3048302_0_0_11"/>
<keyword evidence="2" id="KW-0614">Plasmid</keyword>
<accession>K4R9G1</accession>
<proteinExistence type="predicted"/>
<protein>
    <submittedName>
        <fullName evidence="2">Uncharacterized protein</fullName>
    </submittedName>
</protein>
<dbReference type="Proteomes" id="UP000008043">
    <property type="component" value="Plasmid pSDA1"/>
</dbReference>
<organism evidence="3">
    <name type="scientific">Streptomyces davaonensis (strain DSM 101723 / JCM 4913 / KCC S-0913 / 768)</name>
    <dbReference type="NCBI Taxonomy" id="1214101"/>
    <lineage>
        <taxon>Bacteria</taxon>
        <taxon>Bacillati</taxon>
        <taxon>Actinomycetota</taxon>
        <taxon>Actinomycetes</taxon>
        <taxon>Kitasatosporales</taxon>
        <taxon>Streptomycetaceae</taxon>
        <taxon>Streptomyces</taxon>
    </lineage>
</organism>
<feature type="region of interest" description="Disordered" evidence="1">
    <location>
        <begin position="16"/>
        <end position="54"/>
    </location>
</feature>
<name>K4R9G1_STRDJ</name>
<evidence type="ECO:0000313" key="2">
    <source>
        <dbReference type="EMBL" id="CCK32906.1"/>
    </source>
</evidence>